<dbReference type="AlphaFoldDB" id="A0A1C2SBF3"/>
<dbReference type="Pfam" id="PF13953">
    <property type="entry name" value="PapC_C"/>
    <property type="match status" value="1"/>
</dbReference>
<reference evidence="11" key="1">
    <citation type="submission" date="2020-12" db="EMBL/GenBank/DDBJ databases">
        <authorList>
            <person name="Chopjitt P."/>
        </authorList>
    </citation>
    <scope>NUCLEOTIDE SEQUENCE</scope>
    <source>
        <strain evidence="11">AP1</strain>
    </source>
</reference>
<dbReference type="Gene3D" id="2.60.40.2610">
    <property type="entry name" value="Outer membrane usher protein FimD, plug domain"/>
    <property type="match status" value="1"/>
</dbReference>
<comment type="similarity">
    <text evidence="2">Belongs to the fimbrial export usher family.</text>
</comment>
<evidence type="ECO:0000256" key="8">
    <source>
        <dbReference type="ARBA" id="ARBA00023237"/>
    </source>
</evidence>
<keyword evidence="8" id="KW-0998">Cell outer membrane</keyword>
<keyword evidence="4" id="KW-1134">Transmembrane beta strand</keyword>
<dbReference type="InterPro" id="IPR025885">
    <property type="entry name" value="PapC_N"/>
</dbReference>
<accession>K9CTX8</accession>
<dbReference type="GO" id="GO:0009297">
    <property type="term" value="P:pilus assembly"/>
    <property type="evidence" value="ECO:0007669"/>
    <property type="project" value="InterPro"/>
</dbReference>
<dbReference type="Proteomes" id="UP000660083">
    <property type="component" value="Unassembled WGS sequence"/>
</dbReference>
<evidence type="ECO:0000259" key="10">
    <source>
        <dbReference type="Pfam" id="PF13954"/>
    </source>
</evidence>
<evidence type="ECO:0000256" key="5">
    <source>
        <dbReference type="ARBA" id="ARBA00022692"/>
    </source>
</evidence>
<evidence type="ECO:0000313" key="12">
    <source>
        <dbReference type="Proteomes" id="UP000660083"/>
    </source>
</evidence>
<keyword evidence="7" id="KW-0472">Membrane</keyword>
<evidence type="ECO:0000259" key="9">
    <source>
        <dbReference type="Pfam" id="PF13953"/>
    </source>
</evidence>
<dbReference type="Pfam" id="PF00577">
    <property type="entry name" value="Usher"/>
    <property type="match status" value="1"/>
</dbReference>
<dbReference type="Gene3D" id="2.60.40.3110">
    <property type="match status" value="1"/>
</dbReference>
<dbReference type="PANTHER" id="PTHR30451">
    <property type="entry name" value="OUTER MEMBRANE USHER PROTEIN"/>
    <property type="match status" value="1"/>
</dbReference>
<dbReference type="InterPro" id="IPR025949">
    <property type="entry name" value="PapC-like_C"/>
</dbReference>
<evidence type="ECO:0000256" key="6">
    <source>
        <dbReference type="ARBA" id="ARBA00022729"/>
    </source>
</evidence>
<sequence length="853" mass="94682">MPKKRQESYKLLKRHICYYLASGVVTMTMPVFVHAEETTTSAPVEAEFDSAFLIGDAQKVDISRFKYGNPVLPGEYNVDVYVNGQWFGKRRMVFKALDPNKNAVTCFTGMNLLEYGVKQDVLSKHTTLQKENNSCYKIEEWVENAFYEFDTSRLRVDISIPQVALQKNAQGYVDPSVWDRGINAGFLSYSGSAYKTFNQSNDQSETTNAFMGVTAGLNIAGWQLRHNGQWQWQDTPAENQSKSDYQETSTYLQRAFPKYRGVLTLGDSFTNGEVFDSIGYRGIDFSSDDRMLPNSMLGYAPRIRGNAKTNAKVEVRQQGQLIYQTTVAPGNFEINDLYPTGFGGEIEVSIIEANGQVQKFSVPYASVVQMLRPGVNRYSLTVGQFRDQDIDLNPWVVQGKYQQGINNYLTGYTGIQATENYAAVLLGAAFATPIGAVALDVTHSEADFEKQSSQSGQSFRLSYSKLISPTNTNLTLAAYRYSTENFYKLRDALLIRDLEEKGVNTYAAAGHQRSEFQITLNQGLPEGWGNFYVVGSWVDYWNRSESTKQYQIGYSNNYHGLTYGLSAINRKVEYGSNDATHDTEYLMTLSFPINFKKNSVNVNVTASEDSRTVGASGMVGDRFSYGASVSHQDYANPTFNANGRYRTNYATVGGSYSIADSYQQAMVSLSGSVVAHSDGILFGPEQGQTMVLVHAPDAAGAKVNNTVGLSVNKAGYAVIPYVTPYRLNDITLDPQEMSSQVELEETSQRIAPFAGAIAKVDFTTKTGYAVYINSKTADGNSLPFGAQVFNQKDEAVGIVAQGSMIYLRTPLAQDSLYVKWGDESNERCSVEYNISNQLQNKQQSMVMTEAVCK</sequence>
<keyword evidence="3" id="KW-0813">Transport</keyword>
<dbReference type="GO" id="GO:0015473">
    <property type="term" value="F:fimbrial usher porin activity"/>
    <property type="evidence" value="ECO:0007669"/>
    <property type="project" value="InterPro"/>
</dbReference>
<feature type="domain" description="PapC-like C-terminal" evidence="9">
    <location>
        <begin position="772"/>
        <end position="834"/>
    </location>
</feature>
<dbReference type="Gene3D" id="3.10.20.410">
    <property type="match status" value="1"/>
</dbReference>
<comment type="caution">
    <text evidence="11">The sequence shown here is derived from an EMBL/GenBank/DDBJ whole genome shotgun (WGS) entry which is preliminary data.</text>
</comment>
<dbReference type="EMBL" id="JAEFCT010000001">
    <property type="protein sequence ID" value="MBK1443274.1"/>
    <property type="molecule type" value="Genomic_DNA"/>
</dbReference>
<evidence type="ECO:0000256" key="3">
    <source>
        <dbReference type="ARBA" id="ARBA00022448"/>
    </source>
</evidence>
<keyword evidence="5" id="KW-0812">Transmembrane</keyword>
<gene>
    <name evidence="11" type="ORF">JDA50_02275</name>
</gene>
<evidence type="ECO:0000256" key="4">
    <source>
        <dbReference type="ARBA" id="ARBA00022452"/>
    </source>
</evidence>
<feature type="domain" description="PapC N-terminal" evidence="10">
    <location>
        <begin position="47"/>
        <end position="191"/>
    </location>
</feature>
<comment type="subcellular location">
    <subcellularLocation>
        <location evidence="1">Cell outer membrane</location>
        <topology evidence="1">Multi-pass membrane protein</topology>
    </subcellularLocation>
</comment>
<evidence type="ECO:0000256" key="2">
    <source>
        <dbReference type="ARBA" id="ARBA00008064"/>
    </source>
</evidence>
<dbReference type="InterPro" id="IPR043142">
    <property type="entry name" value="PapC-like_C_sf"/>
</dbReference>
<dbReference type="Gene3D" id="2.60.40.2070">
    <property type="match status" value="1"/>
</dbReference>
<name>A0A1C2SBF3_ACIPI</name>
<dbReference type="PANTHER" id="PTHR30451:SF20">
    <property type="entry name" value="FIMBRIAE USHER"/>
    <property type="match status" value="1"/>
</dbReference>
<accession>A0A1C2SBF3</accession>
<dbReference type="SUPFAM" id="SSF141729">
    <property type="entry name" value="FimD N-terminal domain-like"/>
    <property type="match status" value="1"/>
</dbReference>
<dbReference type="Pfam" id="PF13954">
    <property type="entry name" value="PapC_N"/>
    <property type="match status" value="1"/>
</dbReference>
<dbReference type="InterPro" id="IPR000015">
    <property type="entry name" value="Fimb_usher"/>
</dbReference>
<proteinExistence type="inferred from homology"/>
<evidence type="ECO:0000256" key="1">
    <source>
        <dbReference type="ARBA" id="ARBA00004571"/>
    </source>
</evidence>
<organism evidence="11 12">
    <name type="scientific">Acinetobacter pittii</name>
    <name type="common">Acinetobacter genomosp. 3</name>
    <dbReference type="NCBI Taxonomy" id="48296"/>
    <lineage>
        <taxon>Bacteria</taxon>
        <taxon>Pseudomonadati</taxon>
        <taxon>Pseudomonadota</taxon>
        <taxon>Gammaproteobacteria</taxon>
        <taxon>Moraxellales</taxon>
        <taxon>Moraxellaceae</taxon>
        <taxon>Acinetobacter</taxon>
        <taxon>Acinetobacter calcoaceticus/baumannii complex</taxon>
    </lineage>
</organism>
<dbReference type="GO" id="GO:0009279">
    <property type="term" value="C:cell outer membrane"/>
    <property type="evidence" value="ECO:0007669"/>
    <property type="project" value="UniProtKB-SubCell"/>
</dbReference>
<dbReference type="InterPro" id="IPR042186">
    <property type="entry name" value="FimD_plug_dom"/>
</dbReference>
<evidence type="ECO:0000256" key="7">
    <source>
        <dbReference type="ARBA" id="ARBA00023136"/>
    </source>
</evidence>
<dbReference type="InterPro" id="IPR037224">
    <property type="entry name" value="PapC_N_sf"/>
</dbReference>
<dbReference type="RefSeq" id="WP_002113628.1">
    <property type="nucleotide sequence ID" value="NZ_AMST01000002.1"/>
</dbReference>
<evidence type="ECO:0000313" key="11">
    <source>
        <dbReference type="EMBL" id="MBK1443274.1"/>
    </source>
</evidence>
<protein>
    <submittedName>
        <fullName evidence="11">Fimbrial biogenesis outer membrane usher protein</fullName>
    </submittedName>
</protein>
<dbReference type="FunFam" id="2.60.40.3110:FF:000001">
    <property type="entry name" value="Putative fimbrial outer membrane usher"/>
    <property type="match status" value="1"/>
</dbReference>
<keyword evidence="6" id="KW-0732">Signal</keyword>